<evidence type="ECO:0000259" key="12">
    <source>
        <dbReference type="PROSITE" id="PS50113"/>
    </source>
</evidence>
<dbReference type="Proteomes" id="UP000305887">
    <property type="component" value="Unassembled WGS sequence"/>
</dbReference>
<dbReference type="InterPro" id="IPR005467">
    <property type="entry name" value="His_kinase_dom"/>
</dbReference>
<feature type="domain" description="PAC" evidence="12">
    <location>
        <begin position="645"/>
        <end position="701"/>
    </location>
</feature>
<evidence type="ECO:0000259" key="9">
    <source>
        <dbReference type="PROSITE" id="PS50109"/>
    </source>
</evidence>
<evidence type="ECO:0000256" key="4">
    <source>
        <dbReference type="ARBA" id="ARBA00022679"/>
    </source>
</evidence>
<evidence type="ECO:0000259" key="11">
    <source>
        <dbReference type="PROSITE" id="PS50112"/>
    </source>
</evidence>
<dbReference type="SMART" id="SM00388">
    <property type="entry name" value="HisKA"/>
    <property type="match status" value="1"/>
</dbReference>
<dbReference type="AlphaFoldDB" id="A0A5C4MSD3"/>
<dbReference type="SMART" id="SM00387">
    <property type="entry name" value="HATPase_c"/>
    <property type="match status" value="1"/>
</dbReference>
<feature type="region of interest" description="Disordered" evidence="8">
    <location>
        <begin position="1068"/>
        <end position="1089"/>
    </location>
</feature>
<feature type="compositionally biased region" description="Polar residues" evidence="8">
    <location>
        <begin position="8"/>
        <end position="21"/>
    </location>
</feature>
<dbReference type="EMBL" id="VDFU01000033">
    <property type="protein sequence ID" value="TNC46698.1"/>
    <property type="molecule type" value="Genomic_DNA"/>
</dbReference>
<comment type="catalytic activity">
    <reaction evidence="1">
        <text>ATP + protein L-histidine = ADP + protein N-phospho-L-histidine.</text>
        <dbReference type="EC" id="2.7.13.3"/>
    </reaction>
</comment>
<dbReference type="GO" id="GO:0000155">
    <property type="term" value="F:phosphorelay sensor kinase activity"/>
    <property type="evidence" value="ECO:0007669"/>
    <property type="project" value="InterPro"/>
</dbReference>
<dbReference type="InterPro" id="IPR036097">
    <property type="entry name" value="HisK_dim/P_sf"/>
</dbReference>
<dbReference type="InterPro" id="IPR004358">
    <property type="entry name" value="Sig_transdc_His_kin-like_C"/>
</dbReference>
<feature type="domain" description="PAS" evidence="11">
    <location>
        <begin position="298"/>
        <end position="369"/>
    </location>
</feature>
<dbReference type="CDD" id="cd00130">
    <property type="entry name" value="PAS"/>
    <property type="match status" value="4"/>
</dbReference>
<dbReference type="Gene3D" id="3.30.565.10">
    <property type="entry name" value="Histidine kinase-like ATPase, C-terminal domain"/>
    <property type="match status" value="1"/>
</dbReference>
<evidence type="ECO:0000313" key="13">
    <source>
        <dbReference type="EMBL" id="TNC46698.1"/>
    </source>
</evidence>
<dbReference type="InterPro" id="IPR003661">
    <property type="entry name" value="HisK_dim/P_dom"/>
</dbReference>
<dbReference type="InterPro" id="IPR013656">
    <property type="entry name" value="PAS_4"/>
</dbReference>
<keyword evidence="5" id="KW-0418">Kinase</keyword>
<organism evidence="13 14">
    <name type="scientific">Rubellimicrobium rubrum</name>
    <dbReference type="NCBI Taxonomy" id="2585369"/>
    <lineage>
        <taxon>Bacteria</taxon>
        <taxon>Pseudomonadati</taxon>
        <taxon>Pseudomonadota</taxon>
        <taxon>Alphaproteobacteria</taxon>
        <taxon>Rhodobacterales</taxon>
        <taxon>Roseobacteraceae</taxon>
        <taxon>Rubellimicrobium</taxon>
    </lineage>
</organism>
<dbReference type="SUPFAM" id="SSF55874">
    <property type="entry name" value="ATPase domain of HSP90 chaperone/DNA topoisomerase II/histidine kinase"/>
    <property type="match status" value="1"/>
</dbReference>
<keyword evidence="14" id="KW-1185">Reference proteome</keyword>
<feature type="domain" description="Response regulatory" evidence="10">
    <location>
        <begin position="960"/>
        <end position="1070"/>
    </location>
</feature>
<dbReference type="InterPro" id="IPR001610">
    <property type="entry name" value="PAC"/>
</dbReference>
<dbReference type="EC" id="2.7.13.3" evidence="2"/>
<dbReference type="SUPFAM" id="SSF47384">
    <property type="entry name" value="Homodimeric domain of signal transducing histidine kinase"/>
    <property type="match status" value="1"/>
</dbReference>
<dbReference type="Gene3D" id="2.10.70.100">
    <property type="match status" value="1"/>
</dbReference>
<dbReference type="Pfam" id="PF08448">
    <property type="entry name" value="PAS_4"/>
    <property type="match status" value="2"/>
</dbReference>
<keyword evidence="3 6" id="KW-0597">Phosphoprotein</keyword>
<feature type="coiled-coil region" evidence="7">
    <location>
        <begin position="417"/>
        <end position="444"/>
    </location>
</feature>
<keyword evidence="4" id="KW-0808">Transferase</keyword>
<dbReference type="PROSITE" id="PS50112">
    <property type="entry name" value="PAS"/>
    <property type="match status" value="3"/>
</dbReference>
<feature type="region of interest" description="Disordered" evidence="8">
    <location>
        <begin position="1"/>
        <end position="21"/>
    </location>
</feature>
<feature type="modified residue" description="4-aspartylphosphate" evidence="6">
    <location>
        <position position="1010"/>
    </location>
</feature>
<dbReference type="PROSITE" id="PS50110">
    <property type="entry name" value="RESPONSE_REGULATORY"/>
    <property type="match status" value="1"/>
</dbReference>
<dbReference type="Pfam" id="PF00989">
    <property type="entry name" value="PAS"/>
    <property type="match status" value="1"/>
</dbReference>
<dbReference type="InterPro" id="IPR003594">
    <property type="entry name" value="HATPase_dom"/>
</dbReference>
<dbReference type="SMART" id="SM00091">
    <property type="entry name" value="PAS"/>
    <property type="match status" value="4"/>
</dbReference>
<dbReference type="GO" id="GO:0006355">
    <property type="term" value="P:regulation of DNA-templated transcription"/>
    <property type="evidence" value="ECO:0007669"/>
    <property type="project" value="InterPro"/>
</dbReference>
<dbReference type="InterPro" id="IPR011006">
    <property type="entry name" value="CheY-like_superfamily"/>
</dbReference>
<dbReference type="InterPro" id="IPR001789">
    <property type="entry name" value="Sig_transdc_resp-reg_receiver"/>
</dbReference>
<dbReference type="CDD" id="cd00082">
    <property type="entry name" value="HisKA"/>
    <property type="match status" value="1"/>
</dbReference>
<feature type="domain" description="PAS" evidence="11">
    <location>
        <begin position="177"/>
        <end position="235"/>
    </location>
</feature>
<dbReference type="SUPFAM" id="SSF52172">
    <property type="entry name" value="CheY-like"/>
    <property type="match status" value="1"/>
</dbReference>
<dbReference type="SMART" id="SM00448">
    <property type="entry name" value="REC"/>
    <property type="match status" value="1"/>
</dbReference>
<feature type="domain" description="PAC" evidence="12">
    <location>
        <begin position="374"/>
        <end position="426"/>
    </location>
</feature>
<dbReference type="SUPFAM" id="SSF55785">
    <property type="entry name" value="PYP-like sensor domain (PAS domain)"/>
    <property type="match status" value="4"/>
</dbReference>
<comment type="caution">
    <text evidence="13">The sequence shown here is derived from an EMBL/GenBank/DDBJ whole genome shotgun (WGS) entry which is preliminary data.</text>
</comment>
<name>A0A5C4MSD3_9RHOB</name>
<evidence type="ECO:0000256" key="3">
    <source>
        <dbReference type="ARBA" id="ARBA00022553"/>
    </source>
</evidence>
<evidence type="ECO:0000256" key="5">
    <source>
        <dbReference type="ARBA" id="ARBA00022777"/>
    </source>
</evidence>
<dbReference type="PANTHER" id="PTHR43304:SF1">
    <property type="entry name" value="PAC DOMAIN-CONTAINING PROTEIN"/>
    <property type="match status" value="1"/>
</dbReference>
<dbReference type="InterPro" id="IPR000700">
    <property type="entry name" value="PAS-assoc_C"/>
</dbReference>
<proteinExistence type="predicted"/>
<dbReference type="OrthoDB" id="9796100at2"/>
<feature type="domain" description="PAS" evidence="11">
    <location>
        <begin position="460"/>
        <end position="515"/>
    </location>
</feature>
<protein>
    <recommendedName>
        <fullName evidence="2">histidine kinase</fullName>
        <ecNumber evidence="2">2.7.13.3</ecNumber>
    </recommendedName>
</protein>
<dbReference type="InterPro" id="IPR035965">
    <property type="entry name" value="PAS-like_dom_sf"/>
</dbReference>
<evidence type="ECO:0000313" key="14">
    <source>
        <dbReference type="Proteomes" id="UP000305887"/>
    </source>
</evidence>
<feature type="domain" description="PAC" evidence="12">
    <location>
        <begin position="252"/>
        <end position="304"/>
    </location>
</feature>
<dbReference type="PROSITE" id="PS50109">
    <property type="entry name" value="HIS_KIN"/>
    <property type="match status" value="1"/>
</dbReference>
<dbReference type="NCBIfam" id="TIGR00229">
    <property type="entry name" value="sensory_box"/>
    <property type="match status" value="4"/>
</dbReference>
<evidence type="ECO:0000256" key="8">
    <source>
        <dbReference type="SAM" id="MobiDB-lite"/>
    </source>
</evidence>
<dbReference type="Gene3D" id="1.10.287.130">
    <property type="match status" value="1"/>
</dbReference>
<dbReference type="Pfam" id="PF00072">
    <property type="entry name" value="Response_reg"/>
    <property type="match status" value="1"/>
</dbReference>
<feature type="compositionally biased region" description="Basic and acidic residues" evidence="8">
    <location>
        <begin position="233"/>
        <end position="246"/>
    </location>
</feature>
<gene>
    <name evidence="13" type="ORF">FHG66_18255</name>
</gene>
<dbReference type="Pfam" id="PF08447">
    <property type="entry name" value="PAS_3"/>
    <property type="match status" value="1"/>
</dbReference>
<dbReference type="InterPro" id="IPR036890">
    <property type="entry name" value="HATPase_C_sf"/>
</dbReference>
<dbReference type="Gene3D" id="3.40.50.2300">
    <property type="match status" value="1"/>
</dbReference>
<dbReference type="InterPro" id="IPR013767">
    <property type="entry name" value="PAS_fold"/>
</dbReference>
<dbReference type="Pfam" id="PF02518">
    <property type="entry name" value="HATPase_c"/>
    <property type="match status" value="1"/>
</dbReference>
<dbReference type="PROSITE" id="PS50113">
    <property type="entry name" value="PAC"/>
    <property type="match status" value="3"/>
</dbReference>
<evidence type="ECO:0000256" key="7">
    <source>
        <dbReference type="SAM" id="Coils"/>
    </source>
</evidence>
<evidence type="ECO:0000256" key="1">
    <source>
        <dbReference type="ARBA" id="ARBA00000085"/>
    </source>
</evidence>
<evidence type="ECO:0000256" key="2">
    <source>
        <dbReference type="ARBA" id="ARBA00012438"/>
    </source>
</evidence>
<dbReference type="PANTHER" id="PTHR43304">
    <property type="entry name" value="PHYTOCHROME-LIKE PROTEIN CPH1"/>
    <property type="match status" value="1"/>
</dbReference>
<evidence type="ECO:0000259" key="10">
    <source>
        <dbReference type="PROSITE" id="PS50110"/>
    </source>
</evidence>
<dbReference type="InterPro" id="IPR052162">
    <property type="entry name" value="Sensor_kinase/Photoreceptor"/>
</dbReference>
<dbReference type="InterPro" id="IPR013655">
    <property type="entry name" value="PAS_fold_3"/>
</dbReference>
<reference evidence="13 14" key="1">
    <citation type="submission" date="2019-06" db="EMBL/GenBank/DDBJ databases">
        <title>YIM 131921 draft genome.</title>
        <authorList>
            <person name="Jiang L."/>
        </authorList>
    </citation>
    <scope>NUCLEOTIDE SEQUENCE [LARGE SCALE GENOMIC DNA]</scope>
    <source>
        <strain evidence="13 14">YIM 131921</strain>
    </source>
</reference>
<feature type="domain" description="Histidine kinase" evidence="9">
    <location>
        <begin position="714"/>
        <end position="935"/>
    </location>
</feature>
<dbReference type="InterPro" id="IPR000014">
    <property type="entry name" value="PAS"/>
</dbReference>
<keyword evidence="7" id="KW-0175">Coiled coil</keyword>
<accession>A0A5C4MSD3</accession>
<evidence type="ECO:0000256" key="6">
    <source>
        <dbReference type="PROSITE-ProRule" id="PRU00169"/>
    </source>
</evidence>
<dbReference type="SMART" id="SM00086">
    <property type="entry name" value="PAC"/>
    <property type="match status" value="4"/>
</dbReference>
<dbReference type="Gene3D" id="3.30.450.20">
    <property type="entry name" value="PAS domain"/>
    <property type="match status" value="5"/>
</dbReference>
<dbReference type="Pfam" id="PF00512">
    <property type="entry name" value="HisKA"/>
    <property type="match status" value="1"/>
</dbReference>
<dbReference type="PRINTS" id="PR00344">
    <property type="entry name" value="BCTRLSENSOR"/>
</dbReference>
<feature type="region of interest" description="Disordered" evidence="8">
    <location>
        <begin position="233"/>
        <end position="256"/>
    </location>
</feature>
<sequence>MTIGMNKGSVTQPSRAGTWPQTSGEMADLIRAHDWSATPLGPIEGWPPPLQTLVGTILSIPQAMWIGWGPEFIQIYNDAYRRLLDTERHCLALGRPASETWADTWSLAGPQLESVLDGGQPLFHADQPIAYRRDGEVREIYYTSSFSPIPDEAAPQGVGGVLCVAAETTPAALLRQSEERFRAIVETATDYAIFTTDPEGRIETWPPGAQKVFGWTADEAVGQAVDIIFTPEDRQAGQPAKEREEAQATGQAPNEHWHVRKDSSRVFIEGVVRPIAGSDGRPMGFLMVGQDVTQWRAAEERLQLATEAARIGIFDVDLATGAMAWDPRQRDLWGIGPDEDITDEIFLSGIHPDDRDRVELALARANDPGGDHLYAAEYRVRHCQHHGERWVAATGRVHFNGQQAVRLIGTVQDISERKRTEAALRKSEARLRDLNETLEQRVAERTAERDRVWRLSRDLFVVLGADGIVRAINPAVSAILGLEPREVVGHSFRRFVLPEDAELTQQAINEAAAGHDVTNFEARFYHRDGTLRWLSWHTSVEGDLVYAYGRDITGDKERQAQLEAAEAARHEADALYRAYFQNSAEGLFVIGIQSDGGFTIEEVNPAHRRAMAGLGLEPVRGRPLEEQLPPGAAEVVAANYRRVLETGEIQRYRESADIGGQVMHFETVLVPVRDETGRIVRIVGSGRDMTSQVQAEEALRQSQKMDAMGQLTGGVAHDFNNLLTPILGGLDRLQRRGVGDERDRRMIDGALQSAERARTLVQRLLAFARRQPLQPTAINVAELIQGMAGLVASTTGPQIRVAVAVEPGLPAALADANQLEMAVLNLAVNGRDAMPDGGTLRISATSDVVGLEQTSVAAAPGRYVCLSVADTGVGMDEATLARAVEPFFSTKGIGRGTGLGLSMVHGLASQLGGALTIQSKPGLGTNVELWLPVAEAEVAPGLTAVAVPDAQENATSGKGTVLLVDDEDLVRATVADMLADLGYSVTEAGSAEAALRLLDQGLAPDLLVTDHLMPGLTGTELAHTVRQQRPSLPVLIISGYAEVEGVALGLPRLTKPFRPADLSASLTSLARRASPNPSSNPNASEPGVC</sequence>